<sequence>MNKFILLVFSVLLLTACQKQTETDYVTISGSLENSQDSILSIADKNGILKEIKIDEYGVFKDTLKLNASKGEIYTLFTSPSKRAPIFLKNGYDVTLKGDADQFMDSFIFSGKGAENSNFVIAQIQKSQSIGNPQNIITLEEKAFRKKVDQIKFEYDSILNSYNDLDSAFYASIKIQNEQMVAYFENAYKENLIMGKGRPSPVFTNYVDIKGGTKSLSSFKGKFVYIDVWATWCGPCIQQIPFLQQLEEEYKNKNIAFVSISTDESQRSGGSWETAEKKWRNFVKDKNMSGVHLWSGEDFSFQQAYKINTIPRFILIDPKGNIVDANAPRPSDPNLKNLFTSLGI</sequence>
<dbReference type="STRING" id="1300348.I602_2476"/>
<keyword evidence="3" id="KW-0413">Isomerase</keyword>
<dbReference type="Proteomes" id="UP000037716">
    <property type="component" value="Unassembled WGS sequence"/>
</dbReference>
<dbReference type="Gene3D" id="3.40.30.10">
    <property type="entry name" value="Glutaredoxin"/>
    <property type="match status" value="1"/>
</dbReference>
<reference evidence="3 5" key="2">
    <citation type="submission" date="2016-10" db="EMBL/GenBank/DDBJ databases">
        <authorList>
            <person name="Varghese N."/>
            <person name="Submissions S."/>
        </authorList>
    </citation>
    <scope>NUCLEOTIDE SEQUENCE [LARGE SCALE GENOMIC DNA]</scope>
    <source>
        <strain evidence="3 5">DSW-5</strain>
    </source>
</reference>
<feature type="domain" description="Thioredoxin" evidence="1">
    <location>
        <begin position="194"/>
        <end position="344"/>
    </location>
</feature>
<dbReference type="RefSeq" id="WP_053974976.1">
    <property type="nucleotide sequence ID" value="NZ_FNUE01000002.1"/>
</dbReference>
<evidence type="ECO:0000259" key="1">
    <source>
        <dbReference type="PROSITE" id="PS51352"/>
    </source>
</evidence>
<dbReference type="PROSITE" id="PS51352">
    <property type="entry name" value="THIOREDOXIN_2"/>
    <property type="match status" value="1"/>
</dbReference>
<gene>
    <name evidence="2" type="ORF">I602_2476</name>
    <name evidence="3" type="ORF">SAMN05444353_2250</name>
</gene>
<dbReference type="InterPro" id="IPR036249">
    <property type="entry name" value="Thioredoxin-like_sf"/>
</dbReference>
<evidence type="ECO:0000313" key="2">
    <source>
        <dbReference type="EMBL" id="KOY52916.1"/>
    </source>
</evidence>
<dbReference type="OrthoDB" id="743079at2"/>
<dbReference type="CDD" id="cd02966">
    <property type="entry name" value="TlpA_like_family"/>
    <property type="match status" value="1"/>
</dbReference>
<dbReference type="PANTHER" id="PTHR42852:SF13">
    <property type="entry name" value="PROTEIN DIPZ"/>
    <property type="match status" value="1"/>
</dbReference>
<organism evidence="2 4">
    <name type="scientific">Polaribacter dokdonensis DSW-5</name>
    <dbReference type="NCBI Taxonomy" id="1300348"/>
    <lineage>
        <taxon>Bacteria</taxon>
        <taxon>Pseudomonadati</taxon>
        <taxon>Bacteroidota</taxon>
        <taxon>Flavobacteriia</taxon>
        <taxon>Flavobacteriales</taxon>
        <taxon>Flavobacteriaceae</taxon>
    </lineage>
</organism>
<keyword evidence="5" id="KW-1185">Reference proteome</keyword>
<dbReference type="PANTHER" id="PTHR42852">
    <property type="entry name" value="THIOL:DISULFIDE INTERCHANGE PROTEIN DSBE"/>
    <property type="match status" value="1"/>
</dbReference>
<proteinExistence type="predicted"/>
<dbReference type="Proteomes" id="UP000183071">
    <property type="component" value="Unassembled WGS sequence"/>
</dbReference>
<dbReference type="InterPro" id="IPR013740">
    <property type="entry name" value="Redoxin"/>
</dbReference>
<dbReference type="PATRIC" id="fig|1300348.6.peg.2477"/>
<accession>A0A0M9CI47</accession>
<name>A0A0M9CI47_9FLAO</name>
<dbReference type="PROSITE" id="PS51257">
    <property type="entry name" value="PROKAR_LIPOPROTEIN"/>
    <property type="match status" value="1"/>
</dbReference>
<dbReference type="AlphaFoldDB" id="A0A0M9CI47"/>
<protein>
    <submittedName>
        <fullName evidence="2 3">Redoxin</fullName>
    </submittedName>
</protein>
<evidence type="ECO:0000313" key="3">
    <source>
        <dbReference type="EMBL" id="SEE54380.1"/>
    </source>
</evidence>
<reference evidence="2 4" key="1">
    <citation type="submission" date="2015-07" db="EMBL/GenBank/DDBJ databases">
        <title>Genome of Polaribacter dokdonenesis DSW-5, isolated from seawater off Dokdo in Korea.</title>
        <authorList>
            <person name="Yoon K."/>
            <person name="Song J.Y."/>
            <person name="Kim J.F."/>
        </authorList>
    </citation>
    <scope>NUCLEOTIDE SEQUENCE [LARGE SCALE GENOMIC DNA]</scope>
    <source>
        <strain evidence="2 4">DSW-5</strain>
    </source>
</reference>
<dbReference type="InterPro" id="IPR050553">
    <property type="entry name" value="Thioredoxin_ResA/DsbE_sf"/>
</dbReference>
<dbReference type="SUPFAM" id="SSF52833">
    <property type="entry name" value="Thioredoxin-like"/>
    <property type="match status" value="1"/>
</dbReference>
<dbReference type="EMBL" id="LGBR01000001">
    <property type="protein sequence ID" value="KOY52916.1"/>
    <property type="molecule type" value="Genomic_DNA"/>
</dbReference>
<dbReference type="GO" id="GO:0016491">
    <property type="term" value="F:oxidoreductase activity"/>
    <property type="evidence" value="ECO:0007669"/>
    <property type="project" value="InterPro"/>
</dbReference>
<dbReference type="GO" id="GO:0016853">
    <property type="term" value="F:isomerase activity"/>
    <property type="evidence" value="ECO:0007669"/>
    <property type="project" value="UniProtKB-KW"/>
</dbReference>
<evidence type="ECO:0000313" key="4">
    <source>
        <dbReference type="Proteomes" id="UP000037716"/>
    </source>
</evidence>
<dbReference type="Pfam" id="PF08534">
    <property type="entry name" value="Redoxin"/>
    <property type="match status" value="1"/>
</dbReference>
<dbReference type="EMBL" id="FNUE01000002">
    <property type="protein sequence ID" value="SEE54380.1"/>
    <property type="molecule type" value="Genomic_DNA"/>
</dbReference>
<comment type="caution">
    <text evidence="2">The sequence shown here is derived from an EMBL/GenBank/DDBJ whole genome shotgun (WGS) entry which is preliminary data.</text>
</comment>
<dbReference type="InterPro" id="IPR013766">
    <property type="entry name" value="Thioredoxin_domain"/>
</dbReference>
<evidence type="ECO:0000313" key="5">
    <source>
        <dbReference type="Proteomes" id="UP000183071"/>
    </source>
</evidence>